<organism evidence="2 3">
    <name type="scientific">Chryseobacterium hagamense</name>
    <dbReference type="NCBI Taxonomy" id="395935"/>
    <lineage>
        <taxon>Bacteria</taxon>
        <taxon>Pseudomonadati</taxon>
        <taxon>Bacteroidota</taxon>
        <taxon>Flavobacteriia</taxon>
        <taxon>Flavobacteriales</taxon>
        <taxon>Weeksellaceae</taxon>
        <taxon>Chryseobacterium group</taxon>
        <taxon>Chryseobacterium</taxon>
    </lineage>
</organism>
<evidence type="ECO:0008006" key="4">
    <source>
        <dbReference type="Google" id="ProtNLM"/>
    </source>
</evidence>
<evidence type="ECO:0000256" key="1">
    <source>
        <dbReference type="SAM" id="SignalP"/>
    </source>
</evidence>
<gene>
    <name evidence="2" type="ORF">CHA01nite_24780</name>
</gene>
<accession>A0A511YNG4</accession>
<comment type="caution">
    <text evidence="2">The sequence shown here is derived from an EMBL/GenBank/DDBJ whole genome shotgun (WGS) entry which is preliminary data.</text>
</comment>
<feature type="signal peptide" evidence="1">
    <location>
        <begin position="1"/>
        <end position="23"/>
    </location>
</feature>
<reference evidence="2 3" key="1">
    <citation type="submission" date="2019-07" db="EMBL/GenBank/DDBJ databases">
        <title>Whole genome shotgun sequence of Chryseobacterium hagamense NBRC 105253.</title>
        <authorList>
            <person name="Hosoyama A."/>
            <person name="Uohara A."/>
            <person name="Ohji S."/>
            <person name="Ichikawa N."/>
        </authorList>
    </citation>
    <scope>NUCLEOTIDE SEQUENCE [LARGE SCALE GENOMIC DNA]</scope>
    <source>
        <strain evidence="2 3">NBRC 105253</strain>
    </source>
</reference>
<evidence type="ECO:0000313" key="3">
    <source>
        <dbReference type="Proteomes" id="UP000321863"/>
    </source>
</evidence>
<protein>
    <recommendedName>
        <fullName evidence="4">C1q domain-containing protein</fullName>
    </recommendedName>
</protein>
<keyword evidence="3" id="KW-1185">Reference proteome</keyword>
<proteinExistence type="predicted"/>
<evidence type="ECO:0000313" key="2">
    <source>
        <dbReference type="EMBL" id="GEN76738.1"/>
    </source>
</evidence>
<dbReference type="Proteomes" id="UP000321863">
    <property type="component" value="Unassembled WGS sequence"/>
</dbReference>
<dbReference type="EMBL" id="BJYJ01000013">
    <property type="protein sequence ID" value="GEN76738.1"/>
    <property type="molecule type" value="Genomic_DNA"/>
</dbReference>
<feature type="chain" id="PRO_5021730759" description="C1q domain-containing protein" evidence="1">
    <location>
        <begin position="24"/>
        <end position="249"/>
    </location>
</feature>
<keyword evidence="1" id="KW-0732">Signal</keyword>
<sequence>MNMKTKICSAVLALMALPFAAQSGAVGINTTTPQATLDINGNLKIRQAPTAASTTGYQILAINQNTGGDFEVSRLNPQLIADLATSGGTTGVAASVYAARKTSGVTLVSATVFPTGFQSVNFINAERTVGASAVFTDTDNTYNVPSTGIYAMGFSFRYGTGIQAALLANAPGVGIVRTRNGVSTLIDSRSFSGANLGLLSLTISESSVNSLYPLQAGDKISFGLTGSSLLDGNILGTSTSSFYIYKVSN</sequence>
<dbReference type="AlphaFoldDB" id="A0A511YNG4"/>
<name>A0A511YNG4_9FLAO</name>